<dbReference type="GO" id="GO:0003677">
    <property type="term" value="F:DNA binding"/>
    <property type="evidence" value="ECO:0007669"/>
    <property type="project" value="UniProtKB-KW"/>
</dbReference>
<evidence type="ECO:0000313" key="9">
    <source>
        <dbReference type="Proteomes" id="UP000250140"/>
    </source>
</evidence>
<feature type="region of interest" description="Disordered" evidence="7">
    <location>
        <begin position="330"/>
        <end position="679"/>
    </location>
</feature>
<dbReference type="InterPro" id="IPR011039">
    <property type="entry name" value="TFIIF_interaction"/>
</dbReference>
<evidence type="ECO:0000256" key="2">
    <source>
        <dbReference type="ARBA" id="ARBA00005249"/>
    </source>
</evidence>
<dbReference type="Proteomes" id="UP000250140">
    <property type="component" value="Unassembled WGS sequence"/>
</dbReference>
<comment type="subcellular location">
    <subcellularLocation>
        <location evidence="1">Nucleus</location>
    </subcellularLocation>
</comment>
<feature type="compositionally biased region" description="Basic and acidic residues" evidence="7">
    <location>
        <begin position="479"/>
        <end position="507"/>
    </location>
</feature>
<comment type="similarity">
    <text evidence="2">Belongs to the TFIIF alpha subunit family.</text>
</comment>
<dbReference type="GO" id="GO:0032968">
    <property type="term" value="P:positive regulation of transcription elongation by RNA polymerase II"/>
    <property type="evidence" value="ECO:0007669"/>
    <property type="project" value="InterPro"/>
</dbReference>
<dbReference type="GO" id="GO:0016251">
    <property type="term" value="F:RNA polymerase II general transcription initiation factor activity"/>
    <property type="evidence" value="ECO:0007669"/>
    <property type="project" value="TreeGrafter"/>
</dbReference>
<evidence type="ECO:0000256" key="1">
    <source>
        <dbReference type="ARBA" id="ARBA00004123"/>
    </source>
</evidence>
<evidence type="ECO:0000256" key="3">
    <source>
        <dbReference type="ARBA" id="ARBA00023015"/>
    </source>
</evidence>
<accession>A0A8E2EMX1</accession>
<feature type="compositionally biased region" description="Gly residues" evidence="7">
    <location>
        <begin position="630"/>
        <end position="639"/>
    </location>
</feature>
<dbReference type="PANTHER" id="PTHR13011:SF0">
    <property type="entry name" value="GENERAL TRANSCRIPTION FACTOR IIF SUBUNIT 1"/>
    <property type="match status" value="1"/>
</dbReference>
<feature type="compositionally biased region" description="Basic and acidic residues" evidence="7">
    <location>
        <begin position="347"/>
        <end position="369"/>
    </location>
</feature>
<dbReference type="EMBL" id="KV751092">
    <property type="protein sequence ID" value="OCL01666.1"/>
    <property type="molecule type" value="Genomic_DNA"/>
</dbReference>
<feature type="compositionally biased region" description="Polar residues" evidence="7">
    <location>
        <begin position="544"/>
        <end position="553"/>
    </location>
</feature>
<feature type="compositionally biased region" description="Polar residues" evidence="7">
    <location>
        <begin position="66"/>
        <end position="75"/>
    </location>
</feature>
<sequence length="732" mass="80873">MNTTKPPAAAASAANGQRPAMSASPAAPSGRTPNGENRPRIYRRKPQSDPLRPAQRPLKKIARTITPMSQLNSVPSALPPSLTANNGQQNHLSGRGTPDNPFAGAKVFSVVTTKRSLMEGLRYHVMRLQKSKDKGTVDICDESQFTRPVRLHRRDPRAPPSGAGATVVEEDSKDTLEEDKERERIEIAKEERRRIREENAAKIAPSTTKKPPAFQKKTEQIYRPDDTPEAQKRSKLRYEEALPWHLEDFDNKQTWVGSYESELSEAHIMLVPDSNGEMKLRMIPIEKWYKFSAKGKGKAYTAEEADKIWATTGKLPKFLEKGEQLVIKREREDQARSRGSGMRTRVAGRDDDEAKPRKGDDDMPIKREADADDIDFNYEEDFADDEEGLNGLFEGDAEETKAAEEKMRRDRLAARVFDLRNEDEVFKQEEEEREAAEKQRKLEKSVRKALLKREKNFDYEESDSNPYSSSSDSEDDSEAERLKEKERLEEEEKKAGEKAGKPKEGDKPASGTSTKGTTTPSGYQKPSDPSKQNLLSTKKRPGSPNLSEASGNESSRKKHKKKHQAGRAISPEGQVDPSRKSSLARLTADSTKANDGSKRLSAVSGSDSEMTDGGKKRKKKQSITIRLGGSPNGTPGGSRAGSPDATGADASRATSPLSAGAVKKPRGSISSGPMPTADEIKSKLIPEGLTINELLAMFKGRTHDNAAFIGLVRAVAHYDKATKKIFPKAKSP</sequence>
<evidence type="ECO:0000256" key="6">
    <source>
        <dbReference type="ARBA" id="ARBA00023242"/>
    </source>
</evidence>
<feature type="compositionally biased region" description="Basic and acidic residues" evidence="7">
    <location>
        <begin position="216"/>
        <end position="231"/>
    </location>
</feature>
<organism evidence="8 9">
    <name type="scientific">Glonium stellatum</name>
    <dbReference type="NCBI Taxonomy" id="574774"/>
    <lineage>
        <taxon>Eukaryota</taxon>
        <taxon>Fungi</taxon>
        <taxon>Dikarya</taxon>
        <taxon>Ascomycota</taxon>
        <taxon>Pezizomycotina</taxon>
        <taxon>Dothideomycetes</taxon>
        <taxon>Pleosporomycetidae</taxon>
        <taxon>Gloniales</taxon>
        <taxon>Gloniaceae</taxon>
        <taxon>Glonium</taxon>
    </lineage>
</organism>
<protein>
    <recommendedName>
        <fullName evidence="10">Transcription initiation factor IIF subunit alpha</fullName>
    </recommendedName>
</protein>
<gene>
    <name evidence="8" type="ORF">AOQ84DRAFT_434744</name>
</gene>
<feature type="compositionally biased region" description="Low complexity" evidence="7">
    <location>
        <begin position="8"/>
        <end position="29"/>
    </location>
</feature>
<feature type="compositionally biased region" description="Polar residues" evidence="7">
    <location>
        <begin position="82"/>
        <end position="92"/>
    </location>
</feature>
<evidence type="ECO:0008006" key="10">
    <source>
        <dbReference type="Google" id="ProtNLM"/>
    </source>
</evidence>
<feature type="compositionally biased region" description="Acidic residues" evidence="7">
    <location>
        <begin position="370"/>
        <end position="388"/>
    </location>
</feature>
<dbReference type="GO" id="GO:0005674">
    <property type="term" value="C:transcription factor TFIIF complex"/>
    <property type="evidence" value="ECO:0007669"/>
    <property type="project" value="TreeGrafter"/>
</dbReference>
<feature type="compositionally biased region" description="Basic and acidic residues" evidence="7">
    <location>
        <begin position="173"/>
        <end position="200"/>
    </location>
</feature>
<dbReference type="GO" id="GO:0001096">
    <property type="term" value="F:TFIIF-class transcription factor complex binding"/>
    <property type="evidence" value="ECO:0007669"/>
    <property type="project" value="TreeGrafter"/>
</dbReference>
<keyword evidence="9" id="KW-1185">Reference proteome</keyword>
<evidence type="ECO:0000313" key="8">
    <source>
        <dbReference type="EMBL" id="OCL01666.1"/>
    </source>
</evidence>
<evidence type="ECO:0000256" key="4">
    <source>
        <dbReference type="ARBA" id="ARBA00023125"/>
    </source>
</evidence>
<keyword evidence="3" id="KW-0805">Transcription regulation</keyword>
<dbReference type="SUPFAM" id="SSF50916">
    <property type="entry name" value="Rap30/74 interaction domains"/>
    <property type="match status" value="1"/>
</dbReference>
<reference evidence="8 9" key="1">
    <citation type="journal article" date="2016" name="Nat. Commun.">
        <title>Ectomycorrhizal ecology is imprinted in the genome of the dominant symbiotic fungus Cenococcum geophilum.</title>
        <authorList>
            <consortium name="DOE Joint Genome Institute"/>
            <person name="Peter M."/>
            <person name="Kohler A."/>
            <person name="Ohm R.A."/>
            <person name="Kuo A."/>
            <person name="Krutzmann J."/>
            <person name="Morin E."/>
            <person name="Arend M."/>
            <person name="Barry K.W."/>
            <person name="Binder M."/>
            <person name="Choi C."/>
            <person name="Clum A."/>
            <person name="Copeland A."/>
            <person name="Grisel N."/>
            <person name="Haridas S."/>
            <person name="Kipfer T."/>
            <person name="LaButti K."/>
            <person name="Lindquist E."/>
            <person name="Lipzen A."/>
            <person name="Maire R."/>
            <person name="Meier B."/>
            <person name="Mihaltcheva S."/>
            <person name="Molinier V."/>
            <person name="Murat C."/>
            <person name="Poggeler S."/>
            <person name="Quandt C.A."/>
            <person name="Sperisen C."/>
            <person name="Tritt A."/>
            <person name="Tisserant E."/>
            <person name="Crous P.W."/>
            <person name="Henrissat B."/>
            <person name="Nehls U."/>
            <person name="Egli S."/>
            <person name="Spatafora J.W."/>
            <person name="Grigoriev I.V."/>
            <person name="Martin F.M."/>
        </authorList>
    </citation>
    <scope>NUCLEOTIDE SEQUENCE [LARGE SCALE GENOMIC DNA]</scope>
    <source>
        <strain evidence="8 9">CBS 207.34</strain>
    </source>
</reference>
<feature type="compositionally biased region" description="Basic and acidic residues" evidence="7">
    <location>
        <begin position="398"/>
        <end position="458"/>
    </location>
</feature>
<dbReference type="GO" id="GO:0006367">
    <property type="term" value="P:transcription initiation at RNA polymerase II promoter"/>
    <property type="evidence" value="ECO:0007669"/>
    <property type="project" value="InterPro"/>
</dbReference>
<dbReference type="OrthoDB" id="76676at2759"/>
<feature type="region of interest" description="Disordered" evidence="7">
    <location>
        <begin position="152"/>
        <end position="231"/>
    </location>
</feature>
<evidence type="ECO:0000256" key="7">
    <source>
        <dbReference type="SAM" id="MobiDB-lite"/>
    </source>
</evidence>
<dbReference type="AlphaFoldDB" id="A0A8E2EMX1"/>
<keyword evidence="6" id="KW-0539">Nucleus</keyword>
<evidence type="ECO:0000256" key="5">
    <source>
        <dbReference type="ARBA" id="ARBA00023163"/>
    </source>
</evidence>
<keyword evidence="5" id="KW-0804">Transcription</keyword>
<name>A0A8E2EMX1_9PEZI</name>
<dbReference type="PANTHER" id="PTHR13011">
    <property type="entry name" value="TFIIF-ALPHA"/>
    <property type="match status" value="1"/>
</dbReference>
<feature type="compositionally biased region" description="Basic residues" evidence="7">
    <location>
        <begin position="556"/>
        <end position="565"/>
    </location>
</feature>
<dbReference type="InterPro" id="IPR008851">
    <property type="entry name" value="TFIIF-alpha"/>
</dbReference>
<proteinExistence type="inferred from homology"/>
<keyword evidence="4" id="KW-0238">DNA-binding</keyword>
<feature type="compositionally biased region" description="Polar residues" evidence="7">
    <location>
        <begin position="527"/>
        <end position="536"/>
    </location>
</feature>
<feature type="region of interest" description="Disordered" evidence="7">
    <location>
        <begin position="1"/>
        <end position="102"/>
    </location>
</feature>
<feature type="compositionally biased region" description="Low complexity" evidence="7">
    <location>
        <begin position="508"/>
        <end position="522"/>
    </location>
</feature>